<proteinExistence type="predicted"/>
<evidence type="ECO:0000313" key="1">
    <source>
        <dbReference type="EMBL" id="KAH1180098.1"/>
    </source>
</evidence>
<dbReference type="AlphaFoldDB" id="A0A9D3XIR9"/>
<keyword evidence="2" id="KW-1185">Reference proteome</keyword>
<evidence type="ECO:0000313" key="2">
    <source>
        <dbReference type="Proteomes" id="UP000827986"/>
    </source>
</evidence>
<accession>A0A9D3XIR9</accession>
<protein>
    <submittedName>
        <fullName evidence="1">Uncharacterized protein</fullName>
    </submittedName>
</protein>
<sequence length="102" mass="11325">MPCWTAGKQRIVRVQGMVATLLSDLCAGAWKPGQSLATPAQEAPYTEGVLRGLHYSNLHGTGTGEQRCRREEFERGITYLKPLYVVRAAHKRLGLTEEDPTQ</sequence>
<dbReference type="EMBL" id="JAHDVG010000470">
    <property type="protein sequence ID" value="KAH1180098.1"/>
    <property type="molecule type" value="Genomic_DNA"/>
</dbReference>
<name>A0A9D3XIR9_9SAUR</name>
<gene>
    <name evidence="1" type="ORF">KIL84_008934</name>
</gene>
<reference evidence="1" key="1">
    <citation type="submission" date="2021-09" db="EMBL/GenBank/DDBJ databases">
        <title>The genome of Mauremys mutica provides insights into the evolution of semi-aquatic lifestyle.</title>
        <authorList>
            <person name="Gong S."/>
            <person name="Gao Y."/>
        </authorList>
    </citation>
    <scope>NUCLEOTIDE SEQUENCE</scope>
    <source>
        <strain evidence="1">MM-2020</strain>
        <tissue evidence="1">Muscle</tissue>
    </source>
</reference>
<comment type="caution">
    <text evidence="1">The sequence shown here is derived from an EMBL/GenBank/DDBJ whole genome shotgun (WGS) entry which is preliminary data.</text>
</comment>
<organism evidence="1 2">
    <name type="scientific">Mauremys mutica</name>
    <name type="common">yellowpond turtle</name>
    <dbReference type="NCBI Taxonomy" id="74926"/>
    <lineage>
        <taxon>Eukaryota</taxon>
        <taxon>Metazoa</taxon>
        <taxon>Chordata</taxon>
        <taxon>Craniata</taxon>
        <taxon>Vertebrata</taxon>
        <taxon>Euteleostomi</taxon>
        <taxon>Archelosauria</taxon>
        <taxon>Testudinata</taxon>
        <taxon>Testudines</taxon>
        <taxon>Cryptodira</taxon>
        <taxon>Durocryptodira</taxon>
        <taxon>Testudinoidea</taxon>
        <taxon>Geoemydidae</taxon>
        <taxon>Geoemydinae</taxon>
        <taxon>Mauremys</taxon>
    </lineage>
</organism>
<dbReference type="Proteomes" id="UP000827986">
    <property type="component" value="Unassembled WGS sequence"/>
</dbReference>